<protein>
    <submittedName>
        <fullName evidence="1">Transcriptional regulatory protein tyrR</fullName>
    </submittedName>
</protein>
<evidence type="ECO:0000313" key="1">
    <source>
        <dbReference type="EMBL" id="STY61487.1"/>
    </source>
</evidence>
<organism evidence="1 2">
    <name type="scientific">Mannheimia haemolytica</name>
    <name type="common">Pasteurella haemolytica</name>
    <dbReference type="NCBI Taxonomy" id="75985"/>
    <lineage>
        <taxon>Bacteria</taxon>
        <taxon>Pseudomonadati</taxon>
        <taxon>Pseudomonadota</taxon>
        <taxon>Gammaproteobacteria</taxon>
        <taxon>Pasteurellales</taxon>
        <taxon>Pasteurellaceae</taxon>
        <taxon>Mannheimia</taxon>
    </lineage>
</organism>
<gene>
    <name evidence="1" type="primary">tyrR_3</name>
    <name evidence="1" type="ORF">NCTC10638_02704</name>
</gene>
<dbReference type="InterPro" id="IPR030828">
    <property type="entry name" value="HTH_TyrR"/>
</dbReference>
<reference evidence="1 2" key="1">
    <citation type="submission" date="2018-06" db="EMBL/GenBank/DDBJ databases">
        <authorList>
            <consortium name="Pathogen Informatics"/>
            <person name="Doyle S."/>
        </authorList>
    </citation>
    <scope>NUCLEOTIDE SEQUENCE [LARGE SCALE GENOMIC DNA]</scope>
    <source>
        <strain evidence="1 2">NCTC10638</strain>
    </source>
</reference>
<proteinExistence type="predicted"/>
<name>A0A378N0Q5_MANHA</name>
<dbReference type="Proteomes" id="UP000254802">
    <property type="component" value="Unassembled WGS sequence"/>
</dbReference>
<dbReference type="GO" id="GO:0003677">
    <property type="term" value="F:DNA binding"/>
    <property type="evidence" value="ECO:0007669"/>
    <property type="project" value="UniProtKB-KW"/>
</dbReference>
<dbReference type="NCBIfam" id="TIGR04381">
    <property type="entry name" value="HTH_TypR"/>
    <property type="match status" value="1"/>
</dbReference>
<accession>A0A378N0Q5</accession>
<evidence type="ECO:0000313" key="2">
    <source>
        <dbReference type="Proteomes" id="UP000254802"/>
    </source>
</evidence>
<dbReference type="Gene3D" id="1.10.10.60">
    <property type="entry name" value="Homeodomain-like"/>
    <property type="match status" value="1"/>
</dbReference>
<sequence>MIEVREEATLEEMMTQYEAQLLHQFYAEYRVPKISTTARLSHTAVANKLRQYG</sequence>
<dbReference type="AlphaFoldDB" id="A0A378N0Q5"/>
<dbReference type="EMBL" id="UGPN01000002">
    <property type="protein sequence ID" value="STY61487.1"/>
    <property type="molecule type" value="Genomic_DNA"/>
</dbReference>